<dbReference type="InterPro" id="IPR043128">
    <property type="entry name" value="Rev_trsase/Diguanyl_cyclase"/>
</dbReference>
<dbReference type="Gene3D" id="4.10.60.10">
    <property type="entry name" value="Zinc finger, CCHC-type"/>
    <property type="match status" value="1"/>
</dbReference>
<evidence type="ECO:0000256" key="1">
    <source>
        <dbReference type="ARBA" id="ARBA00012493"/>
    </source>
</evidence>
<dbReference type="Gene3D" id="3.10.10.10">
    <property type="entry name" value="HIV Type 1 Reverse Transcriptase, subunit A, domain 1"/>
    <property type="match status" value="1"/>
</dbReference>
<dbReference type="Proteomes" id="UP000719412">
    <property type="component" value="Unassembled WGS sequence"/>
</dbReference>
<keyword evidence="4" id="KW-0540">Nuclease</keyword>
<dbReference type="EMBL" id="JABDTM020024807">
    <property type="protein sequence ID" value="KAH0813931.1"/>
    <property type="molecule type" value="Genomic_DNA"/>
</dbReference>
<evidence type="ECO:0000259" key="9">
    <source>
        <dbReference type="PROSITE" id="PS50175"/>
    </source>
</evidence>
<dbReference type="GO" id="GO:0042575">
    <property type="term" value="C:DNA polymerase complex"/>
    <property type="evidence" value="ECO:0007669"/>
    <property type="project" value="UniProtKB-ARBA"/>
</dbReference>
<proteinExistence type="predicted"/>
<dbReference type="GO" id="GO:0006508">
    <property type="term" value="P:proteolysis"/>
    <property type="evidence" value="ECO:0007669"/>
    <property type="project" value="InterPro"/>
</dbReference>
<gene>
    <name evidence="12" type="ORF">GEV33_008860</name>
</gene>
<feature type="domain" description="Integrase catalytic" evidence="11">
    <location>
        <begin position="1521"/>
        <end position="1677"/>
    </location>
</feature>
<organism evidence="12 13">
    <name type="scientific">Tenebrio molitor</name>
    <name type="common">Yellow mealworm beetle</name>
    <dbReference type="NCBI Taxonomy" id="7067"/>
    <lineage>
        <taxon>Eukaryota</taxon>
        <taxon>Metazoa</taxon>
        <taxon>Ecdysozoa</taxon>
        <taxon>Arthropoda</taxon>
        <taxon>Hexapoda</taxon>
        <taxon>Insecta</taxon>
        <taxon>Pterygota</taxon>
        <taxon>Neoptera</taxon>
        <taxon>Endopterygota</taxon>
        <taxon>Coleoptera</taxon>
        <taxon>Polyphaga</taxon>
        <taxon>Cucujiformia</taxon>
        <taxon>Tenebrionidae</taxon>
        <taxon>Tenebrio</taxon>
    </lineage>
</organism>
<dbReference type="InterPro" id="IPR001995">
    <property type="entry name" value="Peptidase_A2_cat"/>
</dbReference>
<dbReference type="InterPro" id="IPR021109">
    <property type="entry name" value="Peptidase_aspartic_dom_sf"/>
</dbReference>
<keyword evidence="5" id="KW-0255">Endonuclease</keyword>
<dbReference type="PANTHER" id="PTHR37984">
    <property type="entry name" value="PROTEIN CBG26694"/>
    <property type="match status" value="1"/>
</dbReference>
<evidence type="ECO:0000256" key="5">
    <source>
        <dbReference type="ARBA" id="ARBA00022759"/>
    </source>
</evidence>
<dbReference type="PROSITE" id="PS50878">
    <property type="entry name" value="RT_POL"/>
    <property type="match status" value="1"/>
</dbReference>
<evidence type="ECO:0000256" key="3">
    <source>
        <dbReference type="ARBA" id="ARBA00022695"/>
    </source>
</evidence>
<dbReference type="InterPro" id="IPR041373">
    <property type="entry name" value="RT_RNaseH"/>
</dbReference>
<dbReference type="Gene3D" id="2.40.70.10">
    <property type="entry name" value="Acid Proteases"/>
    <property type="match status" value="1"/>
</dbReference>
<dbReference type="SUPFAM" id="SSF50630">
    <property type="entry name" value="Acid proteases"/>
    <property type="match status" value="1"/>
</dbReference>
<dbReference type="GO" id="GO:0004519">
    <property type="term" value="F:endonuclease activity"/>
    <property type="evidence" value="ECO:0007669"/>
    <property type="project" value="UniProtKB-KW"/>
</dbReference>
<dbReference type="CDD" id="cd09274">
    <property type="entry name" value="RNase_HI_RT_Ty3"/>
    <property type="match status" value="1"/>
</dbReference>
<dbReference type="InterPro" id="IPR012337">
    <property type="entry name" value="RNaseH-like_sf"/>
</dbReference>
<reference evidence="12" key="1">
    <citation type="journal article" date="2020" name="J Insects Food Feed">
        <title>The yellow mealworm (Tenebrio molitor) genome: a resource for the emerging insects as food and feed industry.</title>
        <authorList>
            <person name="Eriksson T."/>
            <person name="Andere A."/>
            <person name="Kelstrup H."/>
            <person name="Emery V."/>
            <person name="Picard C."/>
        </authorList>
    </citation>
    <scope>NUCLEOTIDE SEQUENCE</scope>
    <source>
        <strain evidence="12">Stoneville</strain>
        <tissue evidence="12">Whole head</tissue>
    </source>
</reference>
<dbReference type="PROSITE" id="PS50994">
    <property type="entry name" value="INTEGRASE"/>
    <property type="match status" value="1"/>
</dbReference>
<feature type="region of interest" description="Disordered" evidence="8">
    <location>
        <begin position="1750"/>
        <end position="1805"/>
    </location>
</feature>
<evidence type="ECO:0000313" key="13">
    <source>
        <dbReference type="Proteomes" id="UP000719412"/>
    </source>
</evidence>
<dbReference type="GO" id="GO:0004190">
    <property type="term" value="F:aspartic-type endopeptidase activity"/>
    <property type="evidence" value="ECO:0007669"/>
    <property type="project" value="InterPro"/>
</dbReference>
<evidence type="ECO:0000259" key="11">
    <source>
        <dbReference type="PROSITE" id="PS50994"/>
    </source>
</evidence>
<feature type="compositionally biased region" description="Basic and acidic residues" evidence="8">
    <location>
        <begin position="1760"/>
        <end position="1773"/>
    </location>
</feature>
<comment type="caution">
    <text evidence="12">The sequence shown here is derived from an EMBL/GenBank/DDBJ whole genome shotgun (WGS) entry which is preliminary data.</text>
</comment>
<reference evidence="12" key="2">
    <citation type="submission" date="2021-08" db="EMBL/GenBank/DDBJ databases">
        <authorList>
            <person name="Eriksson T."/>
        </authorList>
    </citation>
    <scope>NUCLEOTIDE SEQUENCE</scope>
    <source>
        <strain evidence="12">Stoneville</strain>
        <tissue evidence="12">Whole head</tissue>
    </source>
</reference>
<keyword evidence="2" id="KW-0808">Transferase</keyword>
<dbReference type="Pfam" id="PF00078">
    <property type="entry name" value="RVT_1"/>
    <property type="match status" value="1"/>
</dbReference>
<evidence type="ECO:0000256" key="7">
    <source>
        <dbReference type="ARBA" id="ARBA00022918"/>
    </source>
</evidence>
<feature type="domain" description="Reverse transcriptase" evidence="10">
    <location>
        <begin position="977"/>
        <end position="1154"/>
    </location>
</feature>
<feature type="domain" description="Peptidase A2" evidence="9">
    <location>
        <begin position="818"/>
        <end position="896"/>
    </location>
</feature>
<dbReference type="InterPro" id="IPR000477">
    <property type="entry name" value="RT_dom"/>
</dbReference>
<dbReference type="InterPro" id="IPR036397">
    <property type="entry name" value="RNaseH_sf"/>
</dbReference>
<accession>A0A8J6HFW6</accession>
<dbReference type="Pfam" id="PF17921">
    <property type="entry name" value="Integrase_H2C2"/>
    <property type="match status" value="1"/>
</dbReference>
<dbReference type="Gene3D" id="1.10.340.70">
    <property type="match status" value="1"/>
</dbReference>
<feature type="compositionally biased region" description="Polar residues" evidence="8">
    <location>
        <begin position="1778"/>
        <end position="1792"/>
    </location>
</feature>
<dbReference type="PROSITE" id="PS50175">
    <property type="entry name" value="ASP_PROT_RETROV"/>
    <property type="match status" value="1"/>
</dbReference>
<dbReference type="Gene3D" id="3.30.70.270">
    <property type="match status" value="2"/>
</dbReference>
<dbReference type="Gene3D" id="3.30.420.10">
    <property type="entry name" value="Ribonuclease H-like superfamily/Ribonuclease H"/>
    <property type="match status" value="1"/>
</dbReference>
<protein>
    <recommendedName>
        <fullName evidence="1">RNA-directed DNA polymerase</fullName>
        <ecNumber evidence="1">2.7.7.49</ecNumber>
    </recommendedName>
</protein>
<sequence>MTEKYNNCLSKLKDLEVENGKNSKFLKLAENISEGVENNDEKAVFLTDVMKNQSGFYYVLTRSFSSDAVEGMFSHVRLRGGSNDAIDARTAEYALRQILRCGIVKASKSSNTATTPGYIVREECKRSKLRVKAGKRAAKFEDRMGGREECRILTECYREKKKNADEKEREKYCRRNGYAREEVERMRAEGRWMCAELSERDRDTDKQERRERIREARYNREYERCVTEEVPVYLGRESTKERQMMARFRCGNEERENKYWMEEEERMCRMCREERETIEHMWRGCGEMREREEKERGEILNEDGREIGWMKEVWKRRERIEKERDASSTFFDDDINDKDFKIDSDELVISETDSDTDDYDVAVEKEIDDKELIWVEPEVEKNSNIILQNIQVNKPNVRSKGFENTLRKMYILRHSSEKEVTKILRGPLNSKGRKKAIAALRKETHFENYLGGDTRPACRNLNDDNKSQDQNPLFYPCTRCKGLYKKSYLRRHVKLCTREIHKETVSTARAVSKSQTFTAYELDRTDAVAQLEVKEKVFDMLRGDDIAFAAKKDLLMTYFGNSYLKKHKKEKSVYTCSNKMTEFGRLLTECHQDNQNYEKVIEEFEKYVTPKKNEVYERFVFYCRKQEQEERFEHFLTDLRRLAKSCDFKISEEEMIRDRIVLGVNNKIVQEKLLAIDKLTLQRAISVCRSYEATMSQMKELHGQGQELKIDVVKQKLNQKTQKEPTTKKNEIFKCKRCETKHKARECPAYGKKCHKCGKLNHFQIACKTKQVHNIDQDENEEEEDQLYVGTIRINKIGKKQKEKDSWYEQIEVEGQKVKIKLDTGADTNLIPLKIFQKISHPQKLVKTRINLEAYGGYKLKVVGKAELECKIHNKESRQTFIVVNENGETIMGKDACESLKLIQKIGRVEESKTGRMTSQEAFIRKNEESFEGLGKFKENCHLTLKGDSKPVFSPARRIPLAIKDKVKVKLEELERKGIITRDENPTGWASPLVIVEKPDGSLRLCMDPHELNKVLEKPSYMIPTLEEIKNKLNEKKYYSVFDLKDGYYQVGLDEESRNLCKINTPFGCFKFNRLPFGLNIAPEYFQMINTRNFRNIPNTIIYFDDILIATKTEEEHDQIVQQVIERAKEMNIKFNKKKLQYKRKEVKFLGLIFKAEGMTLDQERINAIECLENPQNKSELQRLLGIFNFVRQFIPNYAELTMPLRELLKKNNKFAWMEEHTRVLKKMKEKLTKGPVLANFDIKKKITIQADASKSGIGCCLLQEGKPVSFASRALSEAETRYAQIEKEFLSIVFATTKIHQYIYGFDVEVLTDHKPLVSIMKKEINKIHSSRLQRMRLKLVKYKLNVKYLPGKYMYIADLLSRDYKKNSAEEDKELVEIVHTVSVHARISPDKREEFQRHTQNDEDLQKVMKYIKNGWPKEIKKVEPQLRTYWKIQEELQEVEGIIFKQDQLVVPKTLRKEMMKLLHQPHFGITKTKLRAKEVFYWPFMNNEITLMVENCKLCAKYQPAKQKEPLILHSIPKTPFAKLGMDILEHLKKDYLVIMDYYSKWLEVVPLLHKTAREIITKCEAVFTTHGIPSEVIADNVPFGSAEFREFAKKWNFKVNTSSPHYPKSNGQAEKGVHIAKMLLKKADNLNLALLEYRNTPIPQLKKSPAQILCGRRMKTNIPINEKLLQEEIQDSDDYFRRLQAKRQKYKQYYDRTAKDQEEFSPNDDVVIRDGKTWTQGHVVGQHQSPRSYIVKSEKGEVRRNSSFLKKAKQLPEKHNTKEDTPRVTEPNPETQSSEETSASNDCNRERVKRCRDTKPPAKFQDYVLY</sequence>
<dbReference type="InterPro" id="IPR043502">
    <property type="entry name" value="DNA/RNA_pol_sf"/>
</dbReference>
<evidence type="ECO:0000256" key="6">
    <source>
        <dbReference type="ARBA" id="ARBA00022801"/>
    </source>
</evidence>
<dbReference type="PANTHER" id="PTHR37984:SF5">
    <property type="entry name" value="PROTEIN NYNRIN-LIKE"/>
    <property type="match status" value="1"/>
</dbReference>
<dbReference type="InterPro" id="IPR001584">
    <property type="entry name" value="Integrase_cat-core"/>
</dbReference>
<dbReference type="GO" id="GO:0003964">
    <property type="term" value="F:RNA-directed DNA polymerase activity"/>
    <property type="evidence" value="ECO:0007669"/>
    <property type="project" value="UniProtKB-KW"/>
</dbReference>
<evidence type="ECO:0000256" key="4">
    <source>
        <dbReference type="ARBA" id="ARBA00022722"/>
    </source>
</evidence>
<keyword evidence="13" id="KW-1185">Reference proteome</keyword>
<feature type="compositionally biased region" description="Basic and acidic residues" evidence="8">
    <location>
        <begin position="1793"/>
        <end position="1805"/>
    </location>
</feature>
<dbReference type="InterPro" id="IPR041588">
    <property type="entry name" value="Integrase_H2C2"/>
</dbReference>
<dbReference type="EC" id="2.7.7.49" evidence="1"/>
<dbReference type="FunFam" id="3.30.70.270:FF:000026">
    <property type="entry name" value="Transposon Ty3-G Gag-Pol polyprotein"/>
    <property type="match status" value="1"/>
</dbReference>
<dbReference type="CDD" id="cd05481">
    <property type="entry name" value="retropepsin_like_LTR_1"/>
    <property type="match status" value="1"/>
</dbReference>
<dbReference type="SUPFAM" id="SSF56672">
    <property type="entry name" value="DNA/RNA polymerases"/>
    <property type="match status" value="1"/>
</dbReference>
<dbReference type="Pfam" id="PF17917">
    <property type="entry name" value="RT_RNaseH"/>
    <property type="match status" value="1"/>
</dbReference>
<evidence type="ECO:0000259" key="10">
    <source>
        <dbReference type="PROSITE" id="PS50878"/>
    </source>
</evidence>
<dbReference type="GO" id="GO:0003676">
    <property type="term" value="F:nucleic acid binding"/>
    <property type="evidence" value="ECO:0007669"/>
    <property type="project" value="InterPro"/>
</dbReference>
<dbReference type="SUPFAM" id="SSF53098">
    <property type="entry name" value="Ribonuclease H-like"/>
    <property type="match status" value="1"/>
</dbReference>
<dbReference type="FunFam" id="1.10.340.70:FF:000003">
    <property type="entry name" value="Protein CBG25708"/>
    <property type="match status" value="1"/>
</dbReference>
<evidence type="ECO:0000256" key="2">
    <source>
        <dbReference type="ARBA" id="ARBA00022679"/>
    </source>
</evidence>
<dbReference type="CDD" id="cd01647">
    <property type="entry name" value="RT_LTR"/>
    <property type="match status" value="1"/>
</dbReference>
<dbReference type="InterPro" id="IPR050951">
    <property type="entry name" value="Retrovirus_Pol_polyprotein"/>
</dbReference>
<keyword evidence="7" id="KW-0695">RNA-directed DNA polymerase</keyword>
<dbReference type="FunFam" id="3.30.420.10:FF:000063">
    <property type="entry name" value="Retrovirus-related Pol polyprotein from transposon 297-like Protein"/>
    <property type="match status" value="1"/>
</dbReference>
<name>A0A8J6HFW6_TENMO</name>
<keyword evidence="6" id="KW-0378">Hydrolase</keyword>
<evidence type="ECO:0000256" key="8">
    <source>
        <dbReference type="SAM" id="MobiDB-lite"/>
    </source>
</evidence>
<keyword evidence="3" id="KW-0548">Nucleotidyltransferase</keyword>
<evidence type="ECO:0000313" key="12">
    <source>
        <dbReference type="EMBL" id="KAH0813931.1"/>
    </source>
</evidence>
<dbReference type="GO" id="GO:0015074">
    <property type="term" value="P:DNA integration"/>
    <property type="evidence" value="ECO:0007669"/>
    <property type="project" value="InterPro"/>
</dbReference>